<keyword evidence="2" id="KW-1185">Reference proteome</keyword>
<accession>A0A545T819</accession>
<gene>
    <name evidence="1" type="ORF">FKG95_25495</name>
</gene>
<dbReference type="Proteomes" id="UP000315252">
    <property type="component" value="Unassembled WGS sequence"/>
</dbReference>
<sequence length="122" mass="14118">MFEPKDFDRLDYWKSLSDSDLQQQFDQDAIAALKRILQELADEKHRDVEILPDNFVELVRKVSSLKQSGARALGDALIEAGKFIEAGLYEEARAVYLEYLDSCEAEFYRRIVREQLASIADR</sequence>
<proteinExistence type="predicted"/>
<evidence type="ECO:0000313" key="2">
    <source>
        <dbReference type="Proteomes" id="UP000315252"/>
    </source>
</evidence>
<dbReference type="AlphaFoldDB" id="A0A545T819"/>
<dbReference type="EMBL" id="VHSH01000011">
    <property type="protein sequence ID" value="TQV73373.1"/>
    <property type="molecule type" value="Genomic_DNA"/>
</dbReference>
<protein>
    <recommendedName>
        <fullName evidence="3">Tetratricopeptide repeat protein</fullName>
    </recommendedName>
</protein>
<reference evidence="1 2" key="1">
    <citation type="submission" date="2019-06" db="EMBL/GenBank/DDBJ databases">
        <title>Whole genome sequence for Rhodospirillaceae sp. R148.</title>
        <authorList>
            <person name="Wang G."/>
        </authorList>
    </citation>
    <scope>NUCLEOTIDE SEQUENCE [LARGE SCALE GENOMIC DNA]</scope>
    <source>
        <strain evidence="1 2">R148</strain>
    </source>
</reference>
<comment type="caution">
    <text evidence="1">The sequence shown here is derived from an EMBL/GenBank/DDBJ whole genome shotgun (WGS) entry which is preliminary data.</text>
</comment>
<evidence type="ECO:0008006" key="3">
    <source>
        <dbReference type="Google" id="ProtNLM"/>
    </source>
</evidence>
<dbReference type="RefSeq" id="WP_142899272.1">
    <property type="nucleotide sequence ID" value="NZ_ML660062.1"/>
</dbReference>
<organism evidence="1 2">
    <name type="scientific">Denitrobaculum tricleocarpae</name>
    <dbReference type="NCBI Taxonomy" id="2591009"/>
    <lineage>
        <taxon>Bacteria</taxon>
        <taxon>Pseudomonadati</taxon>
        <taxon>Pseudomonadota</taxon>
        <taxon>Alphaproteobacteria</taxon>
        <taxon>Rhodospirillales</taxon>
        <taxon>Rhodospirillaceae</taxon>
        <taxon>Denitrobaculum</taxon>
    </lineage>
</organism>
<name>A0A545T819_9PROT</name>
<evidence type="ECO:0000313" key="1">
    <source>
        <dbReference type="EMBL" id="TQV73373.1"/>
    </source>
</evidence>